<dbReference type="EMBL" id="JBBPEH010000011">
    <property type="protein sequence ID" value="KAK7532506.1"/>
    <property type="molecule type" value="Genomic_DNA"/>
</dbReference>
<name>A0ABR1LB95_9PEZI</name>
<evidence type="ECO:0000313" key="3">
    <source>
        <dbReference type="EMBL" id="KAK7532506.1"/>
    </source>
</evidence>
<sequence length="633" mass="69046">MQKLQLLESSDTHVDPRTSSDQPVNRNFFRCVRAWYFFALHVLVVITFGLLAVFQLNGKSFPLDSPGLSIAHNIYHGKLRQSDVTTLIAAALVVTRFTTNVCNATAAQRSVFILLEKCGVTLRQIERLFCYEQGPAGFGLYSLGATLLLLLFVPAQLSSPVAQGAISWRPKTLFDPADFNVTVNTADDGPKFDQFRNSSDVRGFSKYRASGLAVLHGFAGDFYSVRGGNNVPSRRWISAMKEHGKVNASGEYQALPPETKVGKAVFPFFHMTNLTWIDYQDSFAPYLDMDNGLFNVSSSANPLAKSLIGNAAILRNAPSSTWLSTWPNATILDEGYTIAVVASQASDGVCANTSPAFGPLPLVKQNLDASNDPNNCYLFARVEVTAGSLECSNCQVVAPGVVERPGDAPGDFALQEDTLVEIVLGMLPETMLAIVTANATYAPTWENLEGFLAGSFSAAYQASWNDLVDRLATGGSTSNISLPYPEMEAVVDTGRIRTWIILHLLILVAGTILFAMQWQCEQPAVIDFAAVSLLTDAGSILRSNGAAGIRTASSISGTESKRVGKLVMRQQGSSELAARHRVLKRMNETEDDLRSWRASTQQRSYSELTLLQEQGSSRQSTWSQSDGYQRVRQ</sequence>
<proteinExistence type="predicted"/>
<keyword evidence="2" id="KW-0472">Membrane</keyword>
<evidence type="ECO:0000256" key="2">
    <source>
        <dbReference type="SAM" id="Phobius"/>
    </source>
</evidence>
<reference evidence="3 4" key="1">
    <citation type="submission" date="2024-04" db="EMBL/GenBank/DDBJ databases">
        <title>Phyllosticta paracitricarpa is synonymous to the EU quarantine fungus P. citricarpa based on phylogenomic analyses.</title>
        <authorList>
            <consortium name="Lawrence Berkeley National Laboratory"/>
            <person name="Van ingen-buijs V.A."/>
            <person name="Van westerhoven A.C."/>
            <person name="Haridas S."/>
            <person name="Skiadas P."/>
            <person name="Martin F."/>
            <person name="Groenewald J.Z."/>
            <person name="Crous P.W."/>
            <person name="Seidl M.F."/>
        </authorList>
    </citation>
    <scope>NUCLEOTIDE SEQUENCE [LARGE SCALE GENOMIC DNA]</scope>
    <source>
        <strain evidence="3 4">CPC 17464</strain>
    </source>
</reference>
<dbReference type="RefSeq" id="XP_066652174.1">
    <property type="nucleotide sequence ID" value="XM_066793707.1"/>
</dbReference>
<feature type="region of interest" description="Disordered" evidence="1">
    <location>
        <begin position="614"/>
        <end position="633"/>
    </location>
</feature>
<dbReference type="GeneID" id="92026613"/>
<evidence type="ECO:0000256" key="1">
    <source>
        <dbReference type="SAM" id="MobiDB-lite"/>
    </source>
</evidence>
<keyword evidence="2" id="KW-1133">Transmembrane helix</keyword>
<feature type="transmembrane region" description="Helical" evidence="2">
    <location>
        <begin position="35"/>
        <end position="56"/>
    </location>
</feature>
<feature type="compositionally biased region" description="Polar residues" evidence="1">
    <location>
        <begin position="614"/>
        <end position="627"/>
    </location>
</feature>
<accession>A0ABR1LB95</accession>
<organism evidence="3 4">
    <name type="scientific">Phyllosticta citribraziliensis</name>
    <dbReference type="NCBI Taxonomy" id="989973"/>
    <lineage>
        <taxon>Eukaryota</taxon>
        <taxon>Fungi</taxon>
        <taxon>Dikarya</taxon>
        <taxon>Ascomycota</taxon>
        <taxon>Pezizomycotina</taxon>
        <taxon>Dothideomycetes</taxon>
        <taxon>Dothideomycetes incertae sedis</taxon>
        <taxon>Botryosphaeriales</taxon>
        <taxon>Phyllostictaceae</taxon>
        <taxon>Phyllosticta</taxon>
    </lineage>
</organism>
<evidence type="ECO:0000313" key="4">
    <source>
        <dbReference type="Proteomes" id="UP001360953"/>
    </source>
</evidence>
<dbReference type="Proteomes" id="UP001360953">
    <property type="component" value="Unassembled WGS sequence"/>
</dbReference>
<gene>
    <name evidence="3" type="ORF">J3D65DRAFT_109076</name>
</gene>
<keyword evidence="4" id="KW-1185">Reference proteome</keyword>
<keyword evidence="2" id="KW-0812">Transmembrane</keyword>
<comment type="caution">
    <text evidence="3">The sequence shown here is derived from an EMBL/GenBank/DDBJ whole genome shotgun (WGS) entry which is preliminary data.</text>
</comment>
<protein>
    <submittedName>
        <fullName evidence="3">Uncharacterized protein</fullName>
    </submittedName>
</protein>
<feature type="region of interest" description="Disordered" evidence="1">
    <location>
        <begin position="1"/>
        <end position="21"/>
    </location>
</feature>